<dbReference type="GO" id="GO:0046872">
    <property type="term" value="F:metal ion binding"/>
    <property type="evidence" value="ECO:0007669"/>
    <property type="project" value="UniProtKB-KW"/>
</dbReference>
<keyword evidence="3 7" id="KW-0479">Metal-binding</keyword>
<feature type="binding site" evidence="7">
    <location>
        <position position="573"/>
    </location>
    <ligand>
        <name>Mg(2+)</name>
        <dbReference type="ChEBI" id="CHEBI:18420"/>
        <label>1</label>
    </ligand>
</feature>
<feature type="active site" evidence="6">
    <location>
        <position position="404"/>
    </location>
</feature>
<feature type="binding site" evidence="7">
    <location>
        <position position="447"/>
    </location>
    <ligand>
        <name>Mg(2+)</name>
        <dbReference type="ChEBI" id="CHEBI:18420"/>
        <label>1</label>
    </ligand>
</feature>
<dbReference type="InterPro" id="IPR005135">
    <property type="entry name" value="Endo/exonuclease/phosphatase"/>
</dbReference>
<dbReference type="eggNOG" id="KOG4306">
    <property type="taxonomic scope" value="Eukaryota"/>
</dbReference>
<dbReference type="STRING" id="4536.A0A0E0IMW6"/>
<evidence type="ECO:0000256" key="4">
    <source>
        <dbReference type="ARBA" id="ARBA00022801"/>
    </source>
</evidence>
<dbReference type="Gramene" id="ONIVA09G18800.1">
    <property type="protein sequence ID" value="ONIVA09G18800.1"/>
    <property type="gene ID" value="ONIVA09G18800"/>
</dbReference>
<dbReference type="Gene3D" id="3.20.20.190">
    <property type="entry name" value="Phosphatidylinositol (PI) phosphodiesterase"/>
    <property type="match status" value="1"/>
</dbReference>
<dbReference type="CDD" id="cd08619">
    <property type="entry name" value="PI-PLCXDc_plant"/>
    <property type="match status" value="1"/>
</dbReference>
<organism evidence="11">
    <name type="scientific">Oryza nivara</name>
    <name type="common">Indian wild rice</name>
    <name type="synonym">Oryza sativa f. spontanea</name>
    <dbReference type="NCBI Taxonomy" id="4536"/>
    <lineage>
        <taxon>Eukaryota</taxon>
        <taxon>Viridiplantae</taxon>
        <taxon>Streptophyta</taxon>
        <taxon>Embryophyta</taxon>
        <taxon>Tracheophyta</taxon>
        <taxon>Spermatophyta</taxon>
        <taxon>Magnoliopsida</taxon>
        <taxon>Liliopsida</taxon>
        <taxon>Poales</taxon>
        <taxon>Poaceae</taxon>
        <taxon>BOP clade</taxon>
        <taxon>Oryzoideae</taxon>
        <taxon>Oryzeae</taxon>
        <taxon>Oryzinae</taxon>
        <taxon>Oryza</taxon>
    </lineage>
</organism>
<evidence type="ECO:0000256" key="7">
    <source>
        <dbReference type="PIRSR" id="PIRSR604808-2"/>
    </source>
</evidence>
<feature type="compositionally biased region" description="Basic residues" evidence="9">
    <location>
        <begin position="135"/>
        <end position="159"/>
    </location>
</feature>
<reference evidence="11" key="1">
    <citation type="submission" date="2015-04" db="UniProtKB">
        <authorList>
            <consortium name="EnsemblPlants"/>
        </authorList>
    </citation>
    <scope>IDENTIFICATION</scope>
    <source>
        <strain evidence="11">SL10</strain>
    </source>
</reference>
<dbReference type="GO" id="GO:0003677">
    <property type="term" value="F:DNA binding"/>
    <property type="evidence" value="ECO:0007669"/>
    <property type="project" value="InterPro"/>
</dbReference>
<evidence type="ECO:0000256" key="2">
    <source>
        <dbReference type="ARBA" id="ARBA00007092"/>
    </source>
</evidence>
<dbReference type="GO" id="GO:0006284">
    <property type="term" value="P:base-excision repair"/>
    <property type="evidence" value="ECO:0007669"/>
    <property type="project" value="TreeGrafter"/>
</dbReference>
<feature type="binding site" evidence="7">
    <location>
        <position position="574"/>
    </location>
    <ligand>
        <name>Mg(2+)</name>
        <dbReference type="ChEBI" id="CHEBI:18420"/>
        <label>1</label>
    </ligand>
</feature>
<feature type="site" description="Transition state stabilizer" evidence="8">
    <location>
        <position position="447"/>
    </location>
</feature>
<feature type="active site" description="Proton donor/acceptor" evidence="6">
    <location>
        <position position="445"/>
    </location>
</feature>
<dbReference type="InterPro" id="IPR017946">
    <property type="entry name" value="PLC-like_Pdiesterase_TIM-brl"/>
</dbReference>
<dbReference type="GO" id="GO:0006629">
    <property type="term" value="P:lipid metabolic process"/>
    <property type="evidence" value="ECO:0007669"/>
    <property type="project" value="InterPro"/>
</dbReference>
<keyword evidence="12" id="KW-1185">Reference proteome</keyword>
<dbReference type="Pfam" id="PF00388">
    <property type="entry name" value="PI-PLC-X"/>
    <property type="match status" value="1"/>
</dbReference>
<feature type="site" description="Interaction with DNA substrate" evidence="8">
    <location>
        <position position="574"/>
    </location>
</feature>
<comment type="similarity">
    <text evidence="2">Belongs to the DNA repair enzymes AP/ExoA family.</text>
</comment>
<feature type="compositionally biased region" description="Basic residues" evidence="9">
    <location>
        <begin position="211"/>
        <end position="222"/>
    </location>
</feature>
<dbReference type="EnsemblPlants" id="ONIVA09G18800.1">
    <property type="protein sequence ID" value="ONIVA09G18800.1"/>
    <property type="gene ID" value="ONIVA09G18800"/>
</dbReference>
<feature type="binding site" evidence="7">
    <location>
        <position position="445"/>
    </location>
    <ligand>
        <name>Mg(2+)</name>
        <dbReference type="ChEBI" id="CHEBI:18420"/>
        <label>1</label>
    </ligand>
</feature>
<proteinExistence type="inferred from homology"/>
<feature type="region of interest" description="Disordered" evidence="9">
    <location>
        <begin position="709"/>
        <end position="749"/>
    </location>
</feature>
<dbReference type="OMA" id="FRINCSI"/>
<dbReference type="GO" id="GO:0005634">
    <property type="term" value="C:nucleus"/>
    <property type="evidence" value="ECO:0007669"/>
    <property type="project" value="TreeGrafter"/>
</dbReference>
<keyword evidence="4" id="KW-0378">Hydrolase</keyword>
<evidence type="ECO:0000313" key="12">
    <source>
        <dbReference type="Proteomes" id="UP000006591"/>
    </source>
</evidence>
<dbReference type="PROSITE" id="PS50007">
    <property type="entry name" value="PIPLC_X_DOMAIN"/>
    <property type="match status" value="1"/>
</dbReference>
<dbReference type="Proteomes" id="UP000006591">
    <property type="component" value="Chromosome 9"/>
</dbReference>
<evidence type="ECO:0000256" key="6">
    <source>
        <dbReference type="PIRSR" id="PIRSR604808-1"/>
    </source>
</evidence>
<evidence type="ECO:0000259" key="10">
    <source>
        <dbReference type="SMART" id="SM00148"/>
    </source>
</evidence>
<dbReference type="SMART" id="SM00148">
    <property type="entry name" value="PLCXc"/>
    <property type="match status" value="1"/>
</dbReference>
<feature type="compositionally biased region" description="Polar residues" evidence="9">
    <location>
        <begin position="715"/>
        <end position="742"/>
    </location>
</feature>
<comment type="cofactor">
    <cofactor evidence="1">
        <name>Mn(2+)</name>
        <dbReference type="ChEBI" id="CHEBI:29035"/>
    </cofactor>
</comment>
<feature type="binding site" evidence="7">
    <location>
        <position position="254"/>
    </location>
    <ligand>
        <name>Mg(2+)</name>
        <dbReference type="ChEBI" id="CHEBI:18420"/>
        <label>1</label>
    </ligand>
</feature>
<evidence type="ECO:0000256" key="3">
    <source>
        <dbReference type="ARBA" id="ARBA00022723"/>
    </source>
</evidence>
<dbReference type="GO" id="GO:0008311">
    <property type="term" value="F:double-stranded DNA 3'-5' DNA exonuclease activity"/>
    <property type="evidence" value="ECO:0007669"/>
    <property type="project" value="TreeGrafter"/>
</dbReference>
<dbReference type="AlphaFoldDB" id="A0A0E0IMW6"/>
<dbReference type="PANTHER" id="PTHR22748">
    <property type="entry name" value="AP ENDONUCLEASE"/>
    <property type="match status" value="1"/>
</dbReference>
<dbReference type="PANTHER" id="PTHR22748:SF4">
    <property type="entry name" value="DNA-(APURINIC OR APYRIMIDINIC SITE) ENDONUCLEASE 2"/>
    <property type="match status" value="1"/>
</dbReference>
<dbReference type="FunFam" id="3.60.10.10:FF:000042">
    <property type="entry name" value="DNA-(apurinic or apyrimidinic site) lyase"/>
    <property type="match status" value="1"/>
</dbReference>
<dbReference type="SUPFAM" id="SSF56219">
    <property type="entry name" value="DNase I-like"/>
    <property type="match status" value="1"/>
</dbReference>
<comment type="cofactor">
    <cofactor evidence="7">
        <name>Mg(2+)</name>
        <dbReference type="ChEBI" id="CHEBI:18420"/>
    </cofactor>
    <cofactor evidence="7">
        <name>Mn(2+)</name>
        <dbReference type="ChEBI" id="CHEBI:29035"/>
    </cofactor>
    <text evidence="7">Probably binds two magnesium or manganese ions per subunit.</text>
</comment>
<dbReference type="Gene3D" id="3.60.10.10">
    <property type="entry name" value="Endonuclease/exonuclease/phosphatase"/>
    <property type="match status" value="1"/>
</dbReference>
<dbReference type="InterPro" id="IPR004808">
    <property type="entry name" value="AP_endonuc_1"/>
</dbReference>
<dbReference type="InterPro" id="IPR036691">
    <property type="entry name" value="Endo/exonu/phosph_ase_sf"/>
</dbReference>
<dbReference type="GO" id="GO:0003906">
    <property type="term" value="F:DNA-(apurinic or apyrimidinic site) endonuclease activity"/>
    <property type="evidence" value="ECO:0007669"/>
    <property type="project" value="TreeGrafter"/>
</dbReference>
<evidence type="ECO:0000256" key="1">
    <source>
        <dbReference type="ARBA" id="ARBA00001936"/>
    </source>
</evidence>
<feature type="active site" description="Proton acceptor" evidence="6">
    <location>
        <position position="574"/>
    </location>
</feature>
<dbReference type="Pfam" id="PF03372">
    <property type="entry name" value="Exo_endo_phos"/>
    <property type="match status" value="1"/>
</dbReference>
<evidence type="ECO:0000256" key="9">
    <source>
        <dbReference type="SAM" id="MobiDB-lite"/>
    </source>
</evidence>
<evidence type="ECO:0000256" key="5">
    <source>
        <dbReference type="ARBA" id="ARBA00022842"/>
    </source>
</evidence>
<keyword evidence="7" id="KW-0464">Manganese</keyword>
<dbReference type="eggNOG" id="KOG1294">
    <property type="taxonomic scope" value="Eukaryota"/>
</dbReference>
<sequence length="1207" mass="133534">MVSCSDSFSMFLFKRANSVVDESAKSSLVVTITSYRTASASWTVNAGLGNITIFLAHGQFLGKNQIRRYRWPLERRVGLELDAGLLLLAPSLGRPRRHCAPPLLAIADLARADASAPEKALVPPVAVAKLSSRGSARHLQPRSRKPHRKPSPRFLRRRAPSLSPPPSSFVAAAKLPDEDENGDGVSGGAPVRPGQSPLAGGGLGRPEIGRKLAKAPPSRRQKRVASCRWSASGWGVGGTLAVAAAGMVKIVTYNVNGLRPRVAQHGSLRRLLDALDADIICFQETKLSRQDLSGDVIMAEGYEAFISCNRSSKGRGAYSGVATFCRVTSAFSSQEVALPVAAEEGFTGLQETAKNSETIGDFVLVTPVEEEGLGEVTKEELLKVDNEGRCVITDHGHFVLFNIYGPAVEEDDIERVRFKLLFYKILQRRWEHLLALGKRVFVVGDLNIAPSSIDRCDAQPGFEKQTFRKWLRSMLREHGGPFFDAFRSKHPERVGAYTCFNQKVGAEVYNYGSRIDHILISGACFHHCGSVDDHSIFPCHVEECEIMDHFRRGNSENMSMWKGGRSSKLEGSDHIPVYIVLNEIPELPVHNTPSSAARYLPEIRGRQQSIVSFLRKGMIYEHKDAMSMDRADESCCGGGLERKAIYKEEPPTDIAKFSKGNDLHSVIKRKIRDQLLNEGSSGNSHNSTAALLATQSRKASFSCSKAVSNKKNKHNLSSQPTIKSFFQQPKSKPGDRSTNSIVTPPDTLHGMDELHDPKNDCLPESIQCTTPATEDQGNSDVPCSLSTDKCNEATLEWQRIQQRMKMTLPLCKGHHEPCIPRSVKKGSNIGRLFYVFNFRINCSIHIRGTIIKGPASNQEANCGHFQWATVKSKEKRRDSGKKGGNPLEAMGAFFSSQVNRRKLVTSEKQALATRLSAGGEAFPGSEHRPADRKTWMAELGPERLRVHQLVWPGTHDSATNKIGIPFVTRPFAQCQSLSVYEQLAAGARVIDVRVQEERRVCHGVLATYSVDVVLDDVRRFLGETASEVVILEVRTEFGHDDPPEFGRYLVEQLGEHLIPQDEAVFHKTIAELLPRRLICVWKPRKSPAPKPGEPLWSAGYLRDNWIDTDLPETKFESNVKFLGEQPPVADRRFFYRVENTVTPQADNPVLCVRPVTRRIHGYARLFIAEVFAKGLGDKLQVFSTDFIDGDFVDACAGVTKARVDGAA</sequence>
<keyword evidence="5 7" id="KW-0460">Magnesium</keyword>
<feature type="site" description="Important for catalytic activity" evidence="8">
    <location>
        <position position="516"/>
    </location>
</feature>
<dbReference type="PROSITE" id="PS00728">
    <property type="entry name" value="AP_NUCLEASE_F1_3"/>
    <property type="match status" value="1"/>
</dbReference>
<reference evidence="11" key="2">
    <citation type="submission" date="2018-04" db="EMBL/GenBank/DDBJ databases">
        <title>OnivRS2 (Oryza nivara Reference Sequence Version 2).</title>
        <authorList>
            <person name="Zhang J."/>
            <person name="Kudrna D."/>
            <person name="Lee S."/>
            <person name="Talag J."/>
            <person name="Rajasekar S."/>
            <person name="Welchert J."/>
            <person name="Hsing Y.-I."/>
            <person name="Wing R.A."/>
        </authorList>
    </citation>
    <scope>NUCLEOTIDE SEQUENCE [LARGE SCALE GENOMIC DNA]</scope>
    <source>
        <strain evidence="11">SL10</strain>
    </source>
</reference>
<name>A0A0E0IMW6_ORYNI</name>
<dbReference type="InterPro" id="IPR020848">
    <property type="entry name" value="AP_endonuclease_F1_CS"/>
</dbReference>
<protein>
    <recommendedName>
        <fullName evidence="10">Phosphatidylinositol-specific phospholipase C X domain-containing protein</fullName>
    </recommendedName>
</protein>
<dbReference type="GO" id="GO:0008081">
    <property type="term" value="F:phosphoric diester hydrolase activity"/>
    <property type="evidence" value="ECO:0007669"/>
    <property type="project" value="InterPro"/>
</dbReference>
<evidence type="ECO:0000313" key="11">
    <source>
        <dbReference type="EnsemblPlants" id="ONIVA09G18800.1"/>
    </source>
</evidence>
<accession>A0A0E0IMW6</accession>
<feature type="domain" description="Phosphatidylinositol-specific phospholipase C X" evidence="10">
    <location>
        <begin position="952"/>
        <end position="1081"/>
    </location>
</feature>
<dbReference type="InterPro" id="IPR000909">
    <property type="entry name" value="PLipase_C_PInositol-sp_X_dom"/>
</dbReference>
<dbReference type="PROSITE" id="PS51435">
    <property type="entry name" value="AP_NUCLEASE_F1_4"/>
    <property type="match status" value="1"/>
</dbReference>
<evidence type="ECO:0000256" key="8">
    <source>
        <dbReference type="PIRSR" id="PIRSR604808-3"/>
    </source>
</evidence>
<feature type="binding site" evidence="7">
    <location>
        <position position="284"/>
    </location>
    <ligand>
        <name>Mg(2+)</name>
        <dbReference type="ChEBI" id="CHEBI:18420"/>
        <label>1</label>
    </ligand>
</feature>
<dbReference type="SUPFAM" id="SSF51695">
    <property type="entry name" value="PLC-like phosphodiesterases"/>
    <property type="match status" value="1"/>
</dbReference>
<feature type="region of interest" description="Disordered" evidence="9">
    <location>
        <begin position="132"/>
        <end position="222"/>
    </location>
</feature>